<evidence type="ECO:0000259" key="2">
    <source>
        <dbReference type="Pfam" id="PF10988"/>
    </source>
</evidence>
<dbReference type="STRING" id="865937.Gilli_2543"/>
<dbReference type="AlphaFoldDB" id="H2BXN9"/>
<dbReference type="Gene3D" id="2.160.20.120">
    <property type="match status" value="1"/>
</dbReference>
<keyword evidence="4" id="KW-1185">Reference proteome</keyword>
<gene>
    <name evidence="3" type="ORF">Gilli_2543</name>
</gene>
<dbReference type="EMBL" id="JH594606">
    <property type="protein sequence ID" value="EHQ03163.1"/>
    <property type="molecule type" value="Genomic_DNA"/>
</dbReference>
<feature type="signal peptide" evidence="1">
    <location>
        <begin position="1"/>
        <end position="27"/>
    </location>
</feature>
<evidence type="ECO:0000313" key="3">
    <source>
        <dbReference type="EMBL" id="EHQ03163.1"/>
    </source>
</evidence>
<sequence>MKKSILTQNKLLIAFVLSLLSFNFSNAQSESIEVSPFREVIISPYIEVVFKQSDKESVVIERSKVAREKINVEIDKKTLHIYLKDAKVVTKEEEVVIDGMERDRPIYNGTEVSIIVYYKNLEEVEIRGEEVINFEDAINTEDFDLDIYGSPKVYFESIIAKELKVAIYGESYLEIKAGNVDFQRYRCYGKSEVNAINLPSTKTKIAAYGNNHIVVNVSEELKVSAFGEAAIQYKGNAEVKKGLNIGETVVRKID</sequence>
<dbReference type="Proteomes" id="UP000003844">
    <property type="component" value="Unassembled WGS sequence"/>
</dbReference>
<keyword evidence="1" id="KW-0732">Signal</keyword>
<feature type="chain" id="PRO_5003560027" description="Putative auto-transporter adhesin head GIN domain-containing protein" evidence="1">
    <location>
        <begin position="28"/>
        <end position="254"/>
    </location>
</feature>
<dbReference type="RefSeq" id="WP_006989470.1">
    <property type="nucleotide sequence ID" value="NZ_JH594606.1"/>
</dbReference>
<reference evidence="4" key="1">
    <citation type="journal article" date="2012" name="Stand. Genomic Sci.">
        <title>Genome sequence of the Antarctic rhodopsins-containing flavobacterium Gillisia limnaea type strain (R-8282(T)).</title>
        <authorList>
            <person name="Riedel T."/>
            <person name="Held B."/>
            <person name="Nolan M."/>
            <person name="Lucas S."/>
            <person name="Lapidus A."/>
            <person name="Tice H."/>
            <person name="Del Rio T.G."/>
            <person name="Cheng J.F."/>
            <person name="Han C."/>
            <person name="Tapia R."/>
            <person name="Goodwin L.A."/>
            <person name="Pitluck S."/>
            <person name="Liolios K."/>
            <person name="Mavromatis K."/>
            <person name="Pagani I."/>
            <person name="Ivanova N."/>
            <person name="Mikhailova N."/>
            <person name="Pati A."/>
            <person name="Chen A."/>
            <person name="Palaniappan K."/>
            <person name="Land M."/>
            <person name="Rohde M."/>
            <person name="Tindall B.J."/>
            <person name="Detter J.C."/>
            <person name="Goker M."/>
            <person name="Bristow J."/>
            <person name="Eisen J.A."/>
            <person name="Markowitz V."/>
            <person name="Hugenholtz P."/>
            <person name="Kyrpides N.C."/>
            <person name="Klenk H.P."/>
            <person name="Woyke T."/>
        </authorList>
    </citation>
    <scope>NUCLEOTIDE SEQUENCE [LARGE SCALE GENOMIC DNA]</scope>
    <source>
        <strain evidence="4">DSM 15749 / LMG 21470 / R-8282</strain>
    </source>
</reference>
<name>H2BXN9_GILLR</name>
<dbReference type="eggNOG" id="ENOG502ZC4A">
    <property type="taxonomic scope" value="Bacteria"/>
</dbReference>
<dbReference type="Pfam" id="PF10988">
    <property type="entry name" value="DUF2807"/>
    <property type="match status" value="1"/>
</dbReference>
<dbReference type="OrthoDB" id="943856at2"/>
<dbReference type="InterPro" id="IPR021255">
    <property type="entry name" value="DUF2807"/>
</dbReference>
<accession>H2BXN9</accession>
<feature type="domain" description="Putative auto-transporter adhesin head GIN" evidence="2">
    <location>
        <begin position="36"/>
        <end position="237"/>
    </location>
</feature>
<evidence type="ECO:0000256" key="1">
    <source>
        <dbReference type="SAM" id="SignalP"/>
    </source>
</evidence>
<dbReference type="HOGENOM" id="CLU_1132535_0_0_10"/>
<organism evidence="3 4">
    <name type="scientific">Gillisia limnaea (strain DSM 15749 / LMG 21470 / R-8282)</name>
    <dbReference type="NCBI Taxonomy" id="865937"/>
    <lineage>
        <taxon>Bacteria</taxon>
        <taxon>Pseudomonadati</taxon>
        <taxon>Bacteroidota</taxon>
        <taxon>Flavobacteriia</taxon>
        <taxon>Flavobacteriales</taxon>
        <taxon>Flavobacteriaceae</taxon>
        <taxon>Gillisia</taxon>
    </lineage>
</organism>
<proteinExistence type="predicted"/>
<evidence type="ECO:0000313" key="4">
    <source>
        <dbReference type="Proteomes" id="UP000003844"/>
    </source>
</evidence>
<protein>
    <recommendedName>
        <fullName evidence="2">Putative auto-transporter adhesin head GIN domain-containing protein</fullName>
    </recommendedName>
</protein>